<reference evidence="1" key="2">
    <citation type="submission" date="2025-09" db="UniProtKB">
        <authorList>
            <consortium name="Ensembl"/>
        </authorList>
    </citation>
    <scope>IDENTIFICATION</scope>
</reference>
<sequence>MLFKSFKNTHINLHLTNKTILNLSCVLGLSQEQFLLDSLFDLFNIIIF</sequence>
<reference evidence="1" key="1">
    <citation type="submission" date="2025-08" db="UniProtKB">
        <authorList>
            <consortium name="Ensembl"/>
        </authorList>
    </citation>
    <scope>IDENTIFICATION</scope>
</reference>
<proteinExistence type="predicted"/>
<keyword evidence="2" id="KW-1185">Reference proteome</keyword>
<dbReference type="Ensembl" id="ENSCCAT00000012042.1">
    <property type="protein sequence ID" value="ENSCCAP00000001775.1"/>
    <property type="gene ID" value="ENSCCAG00000011359.1"/>
</dbReference>
<evidence type="ECO:0000313" key="2">
    <source>
        <dbReference type="Proteomes" id="UP000233040"/>
    </source>
</evidence>
<accession>A0A2K5PDR4</accession>
<organism evidence="1 2">
    <name type="scientific">Cebus imitator</name>
    <name type="common">Panamanian white-faced capuchin</name>
    <name type="synonym">Cebus capucinus imitator</name>
    <dbReference type="NCBI Taxonomy" id="2715852"/>
    <lineage>
        <taxon>Eukaryota</taxon>
        <taxon>Metazoa</taxon>
        <taxon>Chordata</taxon>
        <taxon>Craniata</taxon>
        <taxon>Vertebrata</taxon>
        <taxon>Euteleostomi</taxon>
        <taxon>Mammalia</taxon>
        <taxon>Eutheria</taxon>
        <taxon>Euarchontoglires</taxon>
        <taxon>Primates</taxon>
        <taxon>Haplorrhini</taxon>
        <taxon>Platyrrhini</taxon>
        <taxon>Cebidae</taxon>
        <taxon>Cebinae</taxon>
        <taxon>Cebus</taxon>
    </lineage>
</organism>
<dbReference type="Proteomes" id="UP000233040">
    <property type="component" value="Unassembled WGS sequence"/>
</dbReference>
<name>A0A2K5PDR4_CEBIM</name>
<evidence type="ECO:0000313" key="1">
    <source>
        <dbReference type="Ensembl" id="ENSCCAP00000001775.1"/>
    </source>
</evidence>
<dbReference type="AlphaFoldDB" id="A0A2K5PDR4"/>
<protein>
    <submittedName>
        <fullName evidence="1">Uncharacterized protein</fullName>
    </submittedName>
</protein>
<dbReference type="GeneTree" id="ENSGT00910000146844"/>